<dbReference type="InterPro" id="IPR036638">
    <property type="entry name" value="HLH_DNA-bd_sf"/>
</dbReference>
<accession>A0A023FBM6</accession>
<evidence type="ECO:0000259" key="8">
    <source>
        <dbReference type="PROSITE" id="PS50888"/>
    </source>
</evidence>
<dbReference type="PANTHER" id="PTHR15741:SF37">
    <property type="entry name" value="LD38259P"/>
    <property type="match status" value="1"/>
</dbReference>
<evidence type="ECO:0000256" key="1">
    <source>
        <dbReference type="ARBA" id="ARBA00004123"/>
    </source>
</evidence>
<dbReference type="CDD" id="cd11405">
    <property type="entry name" value="bHLHzip_MLXIP_like"/>
    <property type="match status" value="1"/>
</dbReference>
<keyword evidence="2" id="KW-0805">Transcription regulation</keyword>
<dbReference type="AlphaFoldDB" id="A0A023FBM6"/>
<organism evidence="9">
    <name type="scientific">Triatoma infestans</name>
    <name type="common">Assassin bug</name>
    <dbReference type="NCBI Taxonomy" id="30076"/>
    <lineage>
        <taxon>Eukaryota</taxon>
        <taxon>Metazoa</taxon>
        <taxon>Ecdysozoa</taxon>
        <taxon>Arthropoda</taxon>
        <taxon>Hexapoda</taxon>
        <taxon>Insecta</taxon>
        <taxon>Pterygota</taxon>
        <taxon>Neoptera</taxon>
        <taxon>Paraneoptera</taxon>
        <taxon>Hemiptera</taxon>
        <taxon>Heteroptera</taxon>
        <taxon>Panheteroptera</taxon>
        <taxon>Cimicomorpha</taxon>
        <taxon>Reduviidae</taxon>
        <taxon>Triatominae</taxon>
        <taxon>Triatoma</taxon>
    </lineage>
</organism>
<feature type="coiled-coil region" evidence="6">
    <location>
        <begin position="654"/>
        <end position="681"/>
    </location>
</feature>
<keyword evidence="5" id="KW-0539">Nucleus</keyword>
<comment type="subcellular location">
    <subcellularLocation>
        <location evidence="1">Nucleus</location>
    </subcellularLocation>
</comment>
<keyword evidence="4" id="KW-0804">Transcription</keyword>
<proteinExistence type="evidence at transcript level"/>
<reference evidence="9" key="1">
    <citation type="journal article" date="2014" name="PLoS Negl. Trop. Dis.">
        <title>An updated insight into the Sialotranscriptome of Triatoma infestans: developmental stage and geographic variations.</title>
        <authorList>
            <person name="Schwarz A."/>
            <person name="Medrano-Mercado N."/>
            <person name="Schaub G.A."/>
            <person name="Struchiner C.J."/>
            <person name="Bargues M.D."/>
            <person name="Levy M.Z."/>
            <person name="Ribeiro J.M."/>
        </authorList>
    </citation>
    <scope>NUCLEOTIDE SEQUENCE</scope>
    <source>
        <strain evidence="9">Chile</strain>
        <tissue evidence="9">Salivary glands</tissue>
    </source>
</reference>
<dbReference type="GO" id="GO:0005634">
    <property type="term" value="C:nucleus"/>
    <property type="evidence" value="ECO:0007669"/>
    <property type="project" value="UniProtKB-SubCell"/>
</dbReference>
<evidence type="ECO:0000256" key="5">
    <source>
        <dbReference type="ARBA" id="ARBA00023242"/>
    </source>
</evidence>
<sequence length="805" mass="90784">MTIMAQKIQLKNNWTNSTKHSPKESIHSGHFMVSDFEAEEQDEDELAVPVPEEDESKSTNLNNPIQNVLLNDLYSEKSVGHQLSIETSLSKLFQCMSLAYRQKLTSPKWNRFKGIRLRWKDKIRLNNVIWRCWHIQFINKQKTLVCQFASPLDVDTHKKPEAVVLEGKYWKRKLNAVTAEYKKWRMYCHNQILGRPQKYQDMCTEIDSQDYWTLTGGDNMMVDEDYMGLMTDTLFSTISAQPFPFPDPREIARNTNLADFIQPSLVQLQPNLDEIMEIEPLQADLLQSSKLSTVPESGVLQTVPSYQSKLGASTGDAIGTGFAQNSYGPSETMWYLPPEFVDVAAPAQPTSLPPPPYPQTRMTASSANSVRQVPMHIPTPPPPPPSPLLSKADVYTPPKNKTKGRTRNSTTKKMAAYTSNNQQQPLMVPMMSTSSPPPQQQQQQQQEQVKQQQQQSSTLLAQILTNNSSASYGFLPKEQSQQSVSPSKLVTMSSNCEEQPFIQQLFASIDKQVIFKPDNLHKAAGSYIVNTDNKANPNVTSQRTSSPAITSVLNNSMQSSITNMGNVCTESLATSEQLSLSPLNVGSPTSPPASKDAPPIKEQRRVCHINAEQKRRCNIKNGFDTLHSLIPQLSQNPNAKMSKASMLQKGAEYIRQLRIERSNLKQEIDSLRQEIDVLNTAIFNCQALLPATGAPISRHRSSKMRDMFKQHVKNRTHENWKFWLLSLICEPLLESFNNYVSTNSLDELYHTTLQWVEQHCTLVILRQIVLNSLRQLCTSTEVLTDPARLPNEARAAVDKSGKKHS</sequence>
<dbReference type="Gene3D" id="4.10.280.10">
    <property type="entry name" value="Helix-loop-helix DNA-binding domain"/>
    <property type="match status" value="1"/>
</dbReference>
<feature type="compositionally biased region" description="Polar residues" evidence="7">
    <location>
        <begin position="407"/>
        <end position="424"/>
    </location>
</feature>
<dbReference type="PROSITE" id="PS50888">
    <property type="entry name" value="BHLH"/>
    <property type="match status" value="1"/>
</dbReference>
<dbReference type="PANTHER" id="PTHR15741">
    <property type="entry name" value="BASIC HELIX-LOOP-HELIX ZIP TRANSCRIPTION FACTOR"/>
    <property type="match status" value="1"/>
</dbReference>
<dbReference type="SUPFAM" id="SSF47459">
    <property type="entry name" value="HLH, helix-loop-helix DNA-binding domain"/>
    <property type="match status" value="1"/>
</dbReference>
<evidence type="ECO:0000256" key="3">
    <source>
        <dbReference type="ARBA" id="ARBA00023125"/>
    </source>
</evidence>
<dbReference type="GO" id="GO:0000981">
    <property type="term" value="F:DNA-binding transcription factor activity, RNA polymerase II-specific"/>
    <property type="evidence" value="ECO:0007669"/>
    <property type="project" value="TreeGrafter"/>
</dbReference>
<evidence type="ECO:0000256" key="4">
    <source>
        <dbReference type="ARBA" id="ARBA00023163"/>
    </source>
</evidence>
<dbReference type="GO" id="GO:0000978">
    <property type="term" value="F:RNA polymerase II cis-regulatory region sequence-specific DNA binding"/>
    <property type="evidence" value="ECO:0007669"/>
    <property type="project" value="TreeGrafter"/>
</dbReference>
<feature type="compositionally biased region" description="Polar residues" evidence="7">
    <location>
        <begin position="360"/>
        <end position="371"/>
    </location>
</feature>
<protein>
    <submittedName>
        <fullName evidence="9">Putative mlx interactor</fullName>
    </submittedName>
</protein>
<feature type="compositionally biased region" description="Low complexity" evidence="7">
    <location>
        <begin position="425"/>
        <end position="454"/>
    </location>
</feature>
<feature type="region of interest" description="Disordered" evidence="7">
    <location>
        <begin position="580"/>
        <end position="602"/>
    </location>
</feature>
<dbReference type="EMBL" id="GBBI01000389">
    <property type="protein sequence ID" value="JAC18323.1"/>
    <property type="molecule type" value="mRNA"/>
</dbReference>
<feature type="region of interest" description="Disordered" evidence="7">
    <location>
        <begin position="346"/>
        <end position="454"/>
    </location>
</feature>
<dbReference type="Pfam" id="PF00010">
    <property type="entry name" value="HLH"/>
    <property type="match status" value="1"/>
</dbReference>
<evidence type="ECO:0000313" key="9">
    <source>
        <dbReference type="EMBL" id="JAC18323.1"/>
    </source>
</evidence>
<dbReference type="GO" id="GO:0046983">
    <property type="term" value="F:protein dimerization activity"/>
    <property type="evidence" value="ECO:0007669"/>
    <property type="project" value="InterPro"/>
</dbReference>
<dbReference type="InterPro" id="IPR052207">
    <property type="entry name" value="Max-like/E-box_TFs"/>
</dbReference>
<feature type="compositionally biased region" description="Pro residues" evidence="7">
    <location>
        <begin position="377"/>
        <end position="387"/>
    </location>
</feature>
<evidence type="ECO:0000256" key="6">
    <source>
        <dbReference type="SAM" id="Coils"/>
    </source>
</evidence>
<dbReference type="FunFam" id="4.10.280.10:FF:000094">
    <property type="entry name" value="Blast:Carbohydrate-responsive element-binding protein"/>
    <property type="match status" value="1"/>
</dbReference>
<feature type="domain" description="BHLH" evidence="8">
    <location>
        <begin position="603"/>
        <end position="657"/>
    </location>
</feature>
<dbReference type="SMART" id="SM00353">
    <property type="entry name" value="HLH"/>
    <property type="match status" value="1"/>
</dbReference>
<evidence type="ECO:0000256" key="7">
    <source>
        <dbReference type="SAM" id="MobiDB-lite"/>
    </source>
</evidence>
<name>A0A023FBM6_TRIIF</name>
<dbReference type="CDD" id="cd21739">
    <property type="entry name" value="NES2-NLS_ChREBP-like"/>
    <property type="match status" value="1"/>
</dbReference>
<evidence type="ECO:0000256" key="2">
    <source>
        <dbReference type="ARBA" id="ARBA00023015"/>
    </source>
</evidence>
<keyword evidence="6" id="KW-0175">Coiled coil</keyword>
<keyword evidence="3" id="KW-0238">DNA-binding</keyword>
<dbReference type="InterPro" id="IPR011598">
    <property type="entry name" value="bHLH_dom"/>
</dbReference>